<dbReference type="InterPro" id="IPR009057">
    <property type="entry name" value="Homeodomain-like_sf"/>
</dbReference>
<dbReference type="Gene3D" id="1.10.10.60">
    <property type="entry name" value="Homeodomain-like"/>
    <property type="match status" value="1"/>
</dbReference>
<evidence type="ECO:0000259" key="13">
    <source>
        <dbReference type="PROSITE" id="PS51042"/>
    </source>
</evidence>
<proteinExistence type="inferred from homology"/>
<dbReference type="GO" id="GO:0000981">
    <property type="term" value="F:DNA-binding transcription factor activity, RNA polymerase II-specific"/>
    <property type="evidence" value="ECO:0007669"/>
    <property type="project" value="TreeGrafter"/>
</dbReference>
<keyword evidence="5 8" id="KW-0371">Homeobox</keyword>
<dbReference type="Gene3D" id="1.10.260.40">
    <property type="entry name" value="lambda repressor-like DNA-binding domains"/>
    <property type="match status" value="1"/>
</dbReference>
<evidence type="ECO:0000313" key="14">
    <source>
        <dbReference type="EnsemblMetazoa" id="CJA04656.1"/>
    </source>
</evidence>
<feature type="region of interest" description="Disordered" evidence="11">
    <location>
        <begin position="140"/>
        <end position="167"/>
    </location>
</feature>
<dbReference type="GO" id="GO:0005634">
    <property type="term" value="C:nucleus"/>
    <property type="evidence" value="ECO:0007669"/>
    <property type="project" value="UniProtKB-SubCell"/>
</dbReference>
<dbReference type="PROSITE" id="PS51042">
    <property type="entry name" value="CUT"/>
    <property type="match status" value="1"/>
</dbReference>
<dbReference type="Pfam" id="PF00046">
    <property type="entry name" value="Homeodomain"/>
    <property type="match status" value="1"/>
</dbReference>
<evidence type="ECO:0000256" key="7">
    <source>
        <dbReference type="ARBA" id="ARBA00023242"/>
    </source>
</evidence>
<dbReference type="CDD" id="cd00086">
    <property type="entry name" value="homeodomain"/>
    <property type="match status" value="1"/>
</dbReference>
<dbReference type="Pfam" id="PF02376">
    <property type="entry name" value="CUT"/>
    <property type="match status" value="1"/>
</dbReference>
<accession>A0A8R1DKS5</accession>
<feature type="region of interest" description="Disordered" evidence="11">
    <location>
        <begin position="266"/>
        <end position="285"/>
    </location>
</feature>
<evidence type="ECO:0000259" key="12">
    <source>
        <dbReference type="PROSITE" id="PS50071"/>
    </source>
</evidence>
<evidence type="ECO:0000256" key="9">
    <source>
        <dbReference type="RuleBase" id="RU000682"/>
    </source>
</evidence>
<dbReference type="FunFam" id="1.10.260.40:FF:000005">
    <property type="entry name" value="One cut domain family member"/>
    <property type="match status" value="1"/>
</dbReference>
<dbReference type="AlphaFoldDB" id="A0A8R1DKS5"/>
<evidence type="ECO:0000256" key="6">
    <source>
        <dbReference type="ARBA" id="ARBA00023163"/>
    </source>
</evidence>
<dbReference type="PANTHER" id="PTHR14057">
    <property type="entry name" value="TRANSCRIPTION FACTOR ONECUT"/>
    <property type="match status" value="1"/>
</dbReference>
<evidence type="ECO:0000256" key="10">
    <source>
        <dbReference type="RuleBase" id="RU361129"/>
    </source>
</evidence>
<dbReference type="InterPro" id="IPR003350">
    <property type="entry name" value="CUT_dom"/>
</dbReference>
<dbReference type="GO" id="GO:0000978">
    <property type="term" value="F:RNA polymerase II cis-regulatory region sequence-specific DNA binding"/>
    <property type="evidence" value="ECO:0007669"/>
    <property type="project" value="TreeGrafter"/>
</dbReference>
<evidence type="ECO:0000256" key="1">
    <source>
        <dbReference type="ARBA" id="ARBA00004123"/>
    </source>
</evidence>
<feature type="region of interest" description="Disordered" evidence="11">
    <location>
        <begin position="346"/>
        <end position="372"/>
    </location>
</feature>
<dbReference type="InterPro" id="IPR051649">
    <property type="entry name" value="CUT_Homeobox"/>
</dbReference>
<dbReference type="SMART" id="SM00389">
    <property type="entry name" value="HOX"/>
    <property type="match status" value="1"/>
</dbReference>
<organism evidence="14 15">
    <name type="scientific">Caenorhabditis japonica</name>
    <dbReference type="NCBI Taxonomy" id="281687"/>
    <lineage>
        <taxon>Eukaryota</taxon>
        <taxon>Metazoa</taxon>
        <taxon>Ecdysozoa</taxon>
        <taxon>Nematoda</taxon>
        <taxon>Chromadorea</taxon>
        <taxon>Rhabditida</taxon>
        <taxon>Rhabditina</taxon>
        <taxon>Rhabditomorpha</taxon>
        <taxon>Rhabditoidea</taxon>
        <taxon>Rhabditidae</taxon>
        <taxon>Peloderinae</taxon>
        <taxon>Caenorhabditis</taxon>
    </lineage>
</organism>
<dbReference type="InterPro" id="IPR001356">
    <property type="entry name" value="HD"/>
</dbReference>
<dbReference type="SUPFAM" id="SSF47413">
    <property type="entry name" value="lambda repressor-like DNA-binding domains"/>
    <property type="match status" value="1"/>
</dbReference>
<dbReference type="EnsemblMetazoa" id="CJA04656.1">
    <property type="protein sequence ID" value="CJA04656.1"/>
    <property type="gene ID" value="WBGene00123860"/>
</dbReference>
<keyword evidence="4 8" id="KW-0238">DNA-binding</keyword>
<keyword evidence="6 10" id="KW-0804">Transcription</keyword>
<name>A0A8R1DKS5_CAEJA</name>
<feature type="DNA-binding region" description="Homeobox" evidence="8">
    <location>
        <begin position="288"/>
        <end position="347"/>
    </location>
</feature>
<evidence type="ECO:0000256" key="5">
    <source>
        <dbReference type="ARBA" id="ARBA00023155"/>
    </source>
</evidence>
<feature type="domain" description="CUT" evidence="13">
    <location>
        <begin position="174"/>
        <end position="260"/>
    </location>
</feature>
<evidence type="ECO:0000256" key="2">
    <source>
        <dbReference type="ARBA" id="ARBA00008190"/>
    </source>
</evidence>
<keyword evidence="15" id="KW-1185">Reference proteome</keyword>
<dbReference type="PROSITE" id="PS50071">
    <property type="entry name" value="HOMEOBOX_2"/>
    <property type="match status" value="1"/>
</dbReference>
<evidence type="ECO:0000313" key="15">
    <source>
        <dbReference type="Proteomes" id="UP000005237"/>
    </source>
</evidence>
<comment type="subcellular location">
    <subcellularLocation>
        <location evidence="1 8 9">Nucleus</location>
    </subcellularLocation>
</comment>
<sequence>MEVKQEPRHRFDVEDFPEDFLDTSNDRLEAAKNIAAYEEAKAASALSQTSTIPDIYIKTEPPVSLDDYIDKEYQQSGPYILSQPNADLMYNHHRSINVYDRVDEVPAMNESSETEIEDEQEYHLPSVDQKKAPIVKRIKKEARAPLGNRNDTTASQQSTSSYQSRGVKRSISSSCDFLEEGPLNTQEIANRVTCTLRDLGIPQSVFAQKVLSRSQGTLSDLLRNPKTWDELKSGKETFMRMFAWLKFSEAEKLEIVNMETSAAHRAIGMPPPMPARGGSRRHDEENGVKRPRLVFTDIQKRTLAAIYKETQRPSRELQTTVCEHLNLDITTVSNYFMNARRRSRLNKEPVEKRYYPKKEKSQDMVKQEPEDF</sequence>
<comment type="similarity">
    <text evidence="2 10">Belongs to the CUT homeobox family.</text>
</comment>
<protein>
    <recommendedName>
        <fullName evidence="10">One cut domain family member</fullName>
    </recommendedName>
</protein>
<evidence type="ECO:0000256" key="4">
    <source>
        <dbReference type="ARBA" id="ARBA00023125"/>
    </source>
</evidence>
<reference evidence="14" key="2">
    <citation type="submission" date="2022-06" db="UniProtKB">
        <authorList>
            <consortium name="EnsemblMetazoa"/>
        </authorList>
    </citation>
    <scope>IDENTIFICATION</scope>
    <source>
        <strain evidence="14">DF5081</strain>
    </source>
</reference>
<dbReference type="InterPro" id="IPR010982">
    <property type="entry name" value="Lambda_DNA-bd_dom_sf"/>
</dbReference>
<dbReference type="OMA" id="METSAAH"/>
<reference evidence="15" key="1">
    <citation type="submission" date="2010-08" db="EMBL/GenBank/DDBJ databases">
        <authorList>
            <consortium name="Caenorhabditis japonica Sequencing Consortium"/>
            <person name="Wilson R.K."/>
        </authorList>
    </citation>
    <scope>NUCLEOTIDE SEQUENCE [LARGE SCALE GENOMIC DNA]</scope>
    <source>
        <strain evidence="15">DF5081</strain>
    </source>
</reference>
<keyword evidence="3 10" id="KW-0805">Transcription regulation</keyword>
<feature type="compositionally biased region" description="Low complexity" evidence="11">
    <location>
        <begin position="152"/>
        <end position="164"/>
    </location>
</feature>
<keyword evidence="7 8" id="KW-0539">Nucleus</keyword>
<feature type="domain" description="Homeobox" evidence="12">
    <location>
        <begin position="286"/>
        <end position="346"/>
    </location>
</feature>
<evidence type="ECO:0000256" key="3">
    <source>
        <dbReference type="ARBA" id="ARBA00023015"/>
    </source>
</evidence>
<evidence type="ECO:0000256" key="8">
    <source>
        <dbReference type="PROSITE-ProRule" id="PRU00108"/>
    </source>
</evidence>
<dbReference type="SMART" id="SM01109">
    <property type="entry name" value="CUT"/>
    <property type="match status" value="1"/>
</dbReference>
<dbReference type="SUPFAM" id="SSF46689">
    <property type="entry name" value="Homeodomain-like"/>
    <property type="match status" value="1"/>
</dbReference>
<dbReference type="PANTHER" id="PTHR14057:SF47">
    <property type="entry name" value="HOMEOBOX PROTEIN ONECUT"/>
    <property type="match status" value="1"/>
</dbReference>
<dbReference type="Proteomes" id="UP000005237">
    <property type="component" value="Unassembled WGS sequence"/>
</dbReference>
<evidence type="ECO:0000256" key="11">
    <source>
        <dbReference type="SAM" id="MobiDB-lite"/>
    </source>
</evidence>